<keyword evidence="1" id="KW-0472">Membrane</keyword>
<proteinExistence type="predicted"/>
<dbReference type="EMBL" id="RBZU01000001">
    <property type="protein sequence ID" value="RKP58624.1"/>
    <property type="molecule type" value="Genomic_DNA"/>
</dbReference>
<evidence type="ECO:0000313" key="3">
    <source>
        <dbReference type="Proteomes" id="UP000270342"/>
    </source>
</evidence>
<comment type="caution">
    <text evidence="2">The sequence shown here is derived from an EMBL/GenBank/DDBJ whole genome shotgun (WGS) entry which is preliminary data.</text>
</comment>
<name>A0A494Y7K0_9BURK</name>
<feature type="transmembrane region" description="Helical" evidence="1">
    <location>
        <begin position="127"/>
        <end position="150"/>
    </location>
</feature>
<feature type="transmembrane region" description="Helical" evidence="1">
    <location>
        <begin position="179"/>
        <end position="200"/>
    </location>
</feature>
<accession>A0A494Y7K0</accession>
<gene>
    <name evidence="2" type="ORF">D7S86_01385</name>
</gene>
<organism evidence="2 3">
    <name type="scientific">Pararobbsia silviterrae</name>
    <dbReference type="NCBI Taxonomy" id="1792498"/>
    <lineage>
        <taxon>Bacteria</taxon>
        <taxon>Pseudomonadati</taxon>
        <taxon>Pseudomonadota</taxon>
        <taxon>Betaproteobacteria</taxon>
        <taxon>Burkholderiales</taxon>
        <taxon>Burkholderiaceae</taxon>
        <taxon>Pararobbsia</taxon>
    </lineage>
</organism>
<dbReference type="AlphaFoldDB" id="A0A494Y7K0"/>
<protein>
    <submittedName>
        <fullName evidence="2">Uncharacterized protein</fullName>
    </submittedName>
</protein>
<feature type="transmembrane region" description="Helical" evidence="1">
    <location>
        <begin position="88"/>
        <end position="107"/>
    </location>
</feature>
<dbReference type="OrthoDB" id="9553532at2"/>
<reference evidence="2 3" key="1">
    <citation type="submission" date="2018-10" db="EMBL/GenBank/DDBJ databases">
        <title>Robbsia sp. DHC34, isolated from soil.</title>
        <authorList>
            <person name="Gao Z.-H."/>
            <person name="Qiu L.-H."/>
        </authorList>
    </citation>
    <scope>NUCLEOTIDE SEQUENCE [LARGE SCALE GENOMIC DNA]</scope>
    <source>
        <strain evidence="2 3">DHC34</strain>
    </source>
</reference>
<sequence>MKATEVLRQIQIAIDGVRNDGQSVISVTAMGEFIAKLFDEAETSEAEPTKALTPEQQAQQLEIWKATLASDSMHSVEMFKSVIEAGQTALKSAIVINGGAAAALLAFAGNSVIKGYLVPGQPVLVRFGIAMLIFSIGLTCAGFGTGFRYISQASYAAAMRARRPEGATKSKRWDQLGGAANYVSIAFGVAAFALPVWGAVRAYSALATP</sequence>
<keyword evidence="3" id="KW-1185">Reference proteome</keyword>
<dbReference type="Proteomes" id="UP000270342">
    <property type="component" value="Unassembled WGS sequence"/>
</dbReference>
<keyword evidence="1" id="KW-0812">Transmembrane</keyword>
<dbReference type="RefSeq" id="WP_121082466.1">
    <property type="nucleotide sequence ID" value="NZ_RBZU01000001.1"/>
</dbReference>
<evidence type="ECO:0000256" key="1">
    <source>
        <dbReference type="SAM" id="Phobius"/>
    </source>
</evidence>
<evidence type="ECO:0000313" key="2">
    <source>
        <dbReference type="EMBL" id="RKP58624.1"/>
    </source>
</evidence>
<keyword evidence="1" id="KW-1133">Transmembrane helix</keyword>